<dbReference type="InterPro" id="IPR010982">
    <property type="entry name" value="Lambda_DNA-bd_dom_sf"/>
</dbReference>
<dbReference type="SUPFAM" id="SSF47413">
    <property type="entry name" value="lambda repressor-like DNA-binding domains"/>
    <property type="match status" value="1"/>
</dbReference>
<gene>
    <name evidence="2" type="ORF">CPZ25_003135</name>
</gene>
<dbReference type="EMBL" id="CP029487">
    <property type="protein sequence ID" value="QCT70351.1"/>
    <property type="molecule type" value="Genomic_DNA"/>
</dbReference>
<protein>
    <submittedName>
        <fullName evidence="2">XRE family transcriptional regulator</fullName>
    </submittedName>
</protein>
<evidence type="ECO:0000313" key="3">
    <source>
        <dbReference type="Proteomes" id="UP000218387"/>
    </source>
</evidence>
<dbReference type="SMART" id="SM00530">
    <property type="entry name" value="HTH_XRE"/>
    <property type="match status" value="1"/>
</dbReference>
<dbReference type="GO" id="GO:0003677">
    <property type="term" value="F:DNA binding"/>
    <property type="evidence" value="ECO:0007669"/>
    <property type="project" value="InterPro"/>
</dbReference>
<dbReference type="InterPro" id="IPR001387">
    <property type="entry name" value="Cro/C1-type_HTH"/>
</dbReference>
<sequence>MSGSELARWVRDNRRSRGLTQPQLAEAVGVSHKTIFRAERGESLSAYTLDQLTRYFGSPLPKEKACTAGHFVLTIYSEYL</sequence>
<dbReference type="PROSITE" id="PS50943">
    <property type="entry name" value="HTH_CROC1"/>
    <property type="match status" value="1"/>
</dbReference>
<dbReference type="AlphaFoldDB" id="A0A4P9C6N5"/>
<name>A0A4P9C6N5_EUBML</name>
<evidence type="ECO:0000313" key="2">
    <source>
        <dbReference type="EMBL" id="QCT70351.1"/>
    </source>
</evidence>
<dbReference type="Proteomes" id="UP000218387">
    <property type="component" value="Chromosome"/>
</dbReference>
<dbReference type="RefSeq" id="WP_058694654.1">
    <property type="nucleotide sequence ID" value="NZ_CP029487.1"/>
</dbReference>
<dbReference type="CDD" id="cd00093">
    <property type="entry name" value="HTH_XRE"/>
    <property type="match status" value="1"/>
</dbReference>
<dbReference type="Gene3D" id="1.10.260.40">
    <property type="entry name" value="lambda repressor-like DNA-binding domains"/>
    <property type="match status" value="1"/>
</dbReference>
<feature type="domain" description="HTH cro/C1-type" evidence="1">
    <location>
        <begin position="10"/>
        <end position="64"/>
    </location>
</feature>
<evidence type="ECO:0000259" key="1">
    <source>
        <dbReference type="PROSITE" id="PS50943"/>
    </source>
</evidence>
<organism evidence="2 3">
    <name type="scientific">Eubacterium maltosivorans</name>
    <dbReference type="NCBI Taxonomy" id="2041044"/>
    <lineage>
        <taxon>Bacteria</taxon>
        <taxon>Bacillati</taxon>
        <taxon>Bacillota</taxon>
        <taxon>Clostridia</taxon>
        <taxon>Eubacteriales</taxon>
        <taxon>Eubacteriaceae</taxon>
        <taxon>Eubacterium</taxon>
    </lineage>
</organism>
<dbReference type="KEGG" id="emt:CPZ25_003135"/>
<proteinExistence type="predicted"/>
<keyword evidence="3" id="KW-1185">Reference proteome</keyword>
<accession>A0A4P9C6N5</accession>
<reference evidence="2 3" key="1">
    <citation type="submission" date="2018-05" db="EMBL/GenBank/DDBJ databases">
        <title>Genome comparison of Eubacterium sp.</title>
        <authorList>
            <person name="Feng Y."/>
            <person name="Sanchez-Andrea I."/>
            <person name="Stams A.J.M."/>
            <person name="De Vos W.M."/>
        </authorList>
    </citation>
    <scope>NUCLEOTIDE SEQUENCE [LARGE SCALE GENOMIC DNA]</scope>
    <source>
        <strain evidence="2 3">YI</strain>
    </source>
</reference>
<dbReference type="Pfam" id="PF01381">
    <property type="entry name" value="HTH_3"/>
    <property type="match status" value="1"/>
</dbReference>